<sequence>MMKRTSGVLAALLASALFLSGCAGTGAGTGSGTDVFLGSPEAEATATATAEPAPSVIPGDEDGDGKLSEFEKQVQAKKTPRDYTLPDGTVVQIDPAVPLPTPVVEALRQAVRPAVDAVFAVSSREGPTTSARLQDLQALLDVQAAATGKSIIVAHRINSADGVIWGATRSGGSTVSFRSSSDKTTLIDRATRWANDRGYELIVFD</sequence>
<evidence type="ECO:0000313" key="4">
    <source>
        <dbReference type="Proteomes" id="UP000244962"/>
    </source>
</evidence>
<feature type="signal peptide" evidence="2">
    <location>
        <begin position="1"/>
        <end position="23"/>
    </location>
</feature>
<organism evidence="3 4">
    <name type="scientific">Mycetocola zhujimingii</name>
    <dbReference type="NCBI Taxonomy" id="2079792"/>
    <lineage>
        <taxon>Bacteria</taxon>
        <taxon>Bacillati</taxon>
        <taxon>Actinomycetota</taxon>
        <taxon>Actinomycetes</taxon>
        <taxon>Micrococcales</taxon>
        <taxon>Microbacteriaceae</taxon>
        <taxon>Mycetocola</taxon>
    </lineage>
</organism>
<dbReference type="RefSeq" id="WP_108961993.1">
    <property type="nucleotide sequence ID" value="NZ_QEFB01000001.1"/>
</dbReference>
<evidence type="ECO:0000313" key="3">
    <source>
        <dbReference type="EMBL" id="PWC08122.1"/>
    </source>
</evidence>
<protein>
    <submittedName>
        <fullName evidence="3">Uncharacterized protein</fullName>
    </submittedName>
</protein>
<evidence type="ECO:0000256" key="2">
    <source>
        <dbReference type="SAM" id="SignalP"/>
    </source>
</evidence>
<keyword evidence="2" id="KW-0732">Signal</keyword>
<keyword evidence="4" id="KW-1185">Reference proteome</keyword>
<name>A0A2U1TGV6_9MICO</name>
<dbReference type="EMBL" id="QEFB01000001">
    <property type="protein sequence ID" value="PWC08122.1"/>
    <property type="molecule type" value="Genomic_DNA"/>
</dbReference>
<dbReference type="AlphaFoldDB" id="A0A2U1TGV6"/>
<comment type="caution">
    <text evidence="3">The sequence shown here is derived from an EMBL/GenBank/DDBJ whole genome shotgun (WGS) entry which is preliminary data.</text>
</comment>
<proteinExistence type="predicted"/>
<evidence type="ECO:0000256" key="1">
    <source>
        <dbReference type="SAM" id="MobiDB-lite"/>
    </source>
</evidence>
<accession>A0A2U1TGV6</accession>
<dbReference type="PROSITE" id="PS51257">
    <property type="entry name" value="PROKAR_LIPOPROTEIN"/>
    <property type="match status" value="1"/>
</dbReference>
<feature type="compositionally biased region" description="Low complexity" evidence="1">
    <location>
        <begin position="42"/>
        <end position="54"/>
    </location>
</feature>
<reference evidence="4" key="1">
    <citation type="submission" date="2018-04" db="EMBL/GenBank/DDBJ databases">
        <authorList>
            <person name="Liu S."/>
            <person name="Wang Z."/>
            <person name="Li J."/>
        </authorList>
    </citation>
    <scope>NUCLEOTIDE SEQUENCE [LARGE SCALE GENOMIC DNA]</scope>
    <source>
        <strain evidence="4">622</strain>
    </source>
</reference>
<feature type="chain" id="PRO_5039693549" evidence="2">
    <location>
        <begin position="24"/>
        <end position="205"/>
    </location>
</feature>
<gene>
    <name evidence="3" type="ORF">DF223_01845</name>
</gene>
<dbReference type="Proteomes" id="UP000244962">
    <property type="component" value="Unassembled WGS sequence"/>
</dbReference>
<feature type="region of interest" description="Disordered" evidence="1">
    <location>
        <begin position="42"/>
        <end position="66"/>
    </location>
</feature>